<evidence type="ECO:0000313" key="2">
    <source>
        <dbReference type="EMBL" id="GET86063.1"/>
    </source>
</evidence>
<gene>
    <name evidence="2" type="ORF">LtaPh_0706100</name>
</gene>
<dbReference type="AlphaFoldDB" id="A0A640K942"/>
<reference evidence="2" key="1">
    <citation type="submission" date="2019-11" db="EMBL/GenBank/DDBJ databases">
        <title>Leishmania tarentolae CDS.</title>
        <authorList>
            <person name="Goto Y."/>
            <person name="Yamagishi J."/>
        </authorList>
    </citation>
    <scope>NUCLEOTIDE SEQUENCE [LARGE SCALE GENOMIC DNA]</scope>
    <source>
        <strain evidence="2">Parrot Tar II</strain>
    </source>
</reference>
<feature type="region of interest" description="Disordered" evidence="1">
    <location>
        <begin position="62"/>
        <end position="88"/>
    </location>
</feature>
<name>A0A640K942_LEITA</name>
<keyword evidence="3" id="KW-1185">Reference proteome</keyword>
<dbReference type="OrthoDB" id="266875at2759"/>
<dbReference type="Proteomes" id="UP000419144">
    <property type="component" value="Unassembled WGS sequence"/>
</dbReference>
<organism evidence="2 3">
    <name type="scientific">Leishmania tarentolae</name>
    <name type="common">Sauroleishmania tarentolae</name>
    <dbReference type="NCBI Taxonomy" id="5689"/>
    <lineage>
        <taxon>Eukaryota</taxon>
        <taxon>Discoba</taxon>
        <taxon>Euglenozoa</taxon>
        <taxon>Kinetoplastea</taxon>
        <taxon>Metakinetoplastina</taxon>
        <taxon>Trypanosomatida</taxon>
        <taxon>Trypanosomatidae</taxon>
        <taxon>Leishmaniinae</taxon>
        <taxon>Leishmania</taxon>
        <taxon>lizard Leishmania</taxon>
    </lineage>
</organism>
<dbReference type="EMBL" id="BLBS01000008">
    <property type="protein sequence ID" value="GET86063.1"/>
    <property type="molecule type" value="Genomic_DNA"/>
</dbReference>
<comment type="caution">
    <text evidence="2">The sequence shown here is derived from an EMBL/GenBank/DDBJ whole genome shotgun (WGS) entry which is preliminary data.</text>
</comment>
<sequence>MKPITLGFQIPSLRSACEANAWHSSEASASAWTLAVPYPTGKATLQISGIHARLEPVKAAACKSNGAAKPGQQQQQQHTKNVPSTPLPGDALTADIVVHAHVRGELSSAPRSYVIAVIPLRFDGTAVTAPSRSAISSSATSTHAGAAKLPSAPYNNRAATAQARGAGQTVTACVFASAFARIDLRTQMERVRLSFTVVPSSRTGGAGAAINGAGANGAAHTNAGKRLRDEAGKAADHSKSEALLDCAIEVTVVGTVSALV</sequence>
<protein>
    <submittedName>
        <fullName evidence="2">Uncharacterized protein</fullName>
    </submittedName>
</protein>
<dbReference type="VEuPathDB" id="TriTrypDB:LtaPh_0706100"/>
<proteinExistence type="predicted"/>
<accession>A0A640K942</accession>
<evidence type="ECO:0000256" key="1">
    <source>
        <dbReference type="SAM" id="MobiDB-lite"/>
    </source>
</evidence>
<evidence type="ECO:0000313" key="3">
    <source>
        <dbReference type="Proteomes" id="UP000419144"/>
    </source>
</evidence>